<dbReference type="Pfam" id="PF04191">
    <property type="entry name" value="PEMT"/>
    <property type="match status" value="1"/>
</dbReference>
<accession>A0ABP7U8A6</accession>
<gene>
    <name evidence="6" type="ORF">GCM10022281_18070</name>
</gene>
<comment type="subcellular location">
    <subcellularLocation>
        <location evidence="1">Endomembrane system</location>
        <topology evidence="1">Multi-pass membrane protein</topology>
    </subcellularLocation>
</comment>
<dbReference type="PANTHER" id="PTHR43847">
    <property type="entry name" value="BLL3993 PROTEIN"/>
    <property type="match status" value="1"/>
</dbReference>
<dbReference type="Gene3D" id="1.20.120.1630">
    <property type="match status" value="1"/>
</dbReference>
<reference evidence="7" key="1">
    <citation type="journal article" date="2019" name="Int. J. Syst. Evol. Microbiol.">
        <title>The Global Catalogue of Microorganisms (GCM) 10K type strain sequencing project: providing services to taxonomists for standard genome sequencing and annotation.</title>
        <authorList>
            <consortium name="The Broad Institute Genomics Platform"/>
            <consortium name="The Broad Institute Genome Sequencing Center for Infectious Disease"/>
            <person name="Wu L."/>
            <person name="Ma J."/>
        </authorList>
    </citation>
    <scope>NUCLEOTIDE SEQUENCE [LARGE SCALE GENOMIC DNA]</scope>
    <source>
        <strain evidence="7">JCM 17564</strain>
    </source>
</reference>
<evidence type="ECO:0000256" key="2">
    <source>
        <dbReference type="ARBA" id="ARBA00022692"/>
    </source>
</evidence>
<name>A0ABP7U8A6_9SPHN</name>
<dbReference type="InterPro" id="IPR007318">
    <property type="entry name" value="Phopholipid_MeTrfase"/>
</dbReference>
<organism evidence="6 7">
    <name type="scientific">Sphingomonas rosea</name>
    <dbReference type="NCBI Taxonomy" id="335605"/>
    <lineage>
        <taxon>Bacteria</taxon>
        <taxon>Pseudomonadati</taxon>
        <taxon>Pseudomonadota</taxon>
        <taxon>Alphaproteobacteria</taxon>
        <taxon>Sphingomonadales</taxon>
        <taxon>Sphingomonadaceae</taxon>
        <taxon>Sphingomonas</taxon>
    </lineage>
</organism>
<proteinExistence type="predicted"/>
<feature type="transmembrane region" description="Helical" evidence="5">
    <location>
        <begin position="84"/>
        <end position="105"/>
    </location>
</feature>
<evidence type="ECO:0000256" key="5">
    <source>
        <dbReference type="SAM" id="Phobius"/>
    </source>
</evidence>
<keyword evidence="4 5" id="KW-0472">Membrane</keyword>
<dbReference type="InterPro" id="IPR052527">
    <property type="entry name" value="Metal_cation-efflux_comp"/>
</dbReference>
<feature type="transmembrane region" description="Helical" evidence="5">
    <location>
        <begin position="126"/>
        <end position="148"/>
    </location>
</feature>
<feature type="transmembrane region" description="Helical" evidence="5">
    <location>
        <begin position="52"/>
        <end position="72"/>
    </location>
</feature>
<evidence type="ECO:0000256" key="3">
    <source>
        <dbReference type="ARBA" id="ARBA00022989"/>
    </source>
</evidence>
<protein>
    <submittedName>
        <fullName evidence="6">Protein-S-isoprenylcysteine O-methyltransferase</fullName>
    </submittedName>
</protein>
<dbReference type="EMBL" id="BAABBR010000001">
    <property type="protein sequence ID" value="GAA4037776.1"/>
    <property type="molecule type" value="Genomic_DNA"/>
</dbReference>
<evidence type="ECO:0000256" key="1">
    <source>
        <dbReference type="ARBA" id="ARBA00004127"/>
    </source>
</evidence>
<keyword evidence="3 5" id="KW-1133">Transmembrane helix</keyword>
<comment type="caution">
    <text evidence="6">The sequence shown here is derived from an EMBL/GenBank/DDBJ whole genome shotgun (WGS) entry which is preliminary data.</text>
</comment>
<keyword evidence="7" id="KW-1185">Reference proteome</keyword>
<dbReference type="RefSeq" id="WP_344696751.1">
    <property type="nucleotide sequence ID" value="NZ_BAABBR010000001.1"/>
</dbReference>
<feature type="transmembrane region" description="Helical" evidence="5">
    <location>
        <begin position="12"/>
        <end position="32"/>
    </location>
</feature>
<evidence type="ECO:0000256" key="4">
    <source>
        <dbReference type="ARBA" id="ARBA00023136"/>
    </source>
</evidence>
<evidence type="ECO:0000313" key="7">
    <source>
        <dbReference type="Proteomes" id="UP001424459"/>
    </source>
</evidence>
<dbReference type="Proteomes" id="UP001424459">
    <property type="component" value="Unassembled WGS sequence"/>
</dbReference>
<evidence type="ECO:0000313" key="6">
    <source>
        <dbReference type="EMBL" id="GAA4037776.1"/>
    </source>
</evidence>
<keyword evidence="2 5" id="KW-0812">Transmembrane</keyword>
<dbReference type="PANTHER" id="PTHR43847:SF1">
    <property type="entry name" value="BLL3993 PROTEIN"/>
    <property type="match status" value="1"/>
</dbReference>
<sequence length="199" mass="21177">MMQLWRGVPTNAAALAVLFVGLAIGLIGIIRVSRGQDAEQQKGGEKAGSSKLGILVQALGFALASGPVAVTTGFSEGLAAPRTWLVLLLIGASLWLVLSAFRVMGEEWALVARTREAHRLVTNGPFALVRNPIYLGLLLYLGGMAVALGYERHLPFALVAFAVGTAIRVQAEERLLRARFGGAYDAYAARVKRIIPGLI</sequence>